<keyword evidence="9" id="KW-0808">Transferase</keyword>
<dbReference type="SMART" id="SM00046">
    <property type="entry name" value="DAGKc"/>
    <property type="match status" value="1"/>
</dbReference>
<feature type="domain" description="DAGKc" evidence="8">
    <location>
        <begin position="192"/>
        <end position="324"/>
    </location>
</feature>
<dbReference type="EMBL" id="BAAAZA010000006">
    <property type="protein sequence ID" value="GAA3861527.1"/>
    <property type="molecule type" value="Genomic_DNA"/>
</dbReference>
<dbReference type="Pfam" id="PF00781">
    <property type="entry name" value="DAGK_cat"/>
    <property type="match status" value="1"/>
</dbReference>
<dbReference type="SUPFAM" id="SSF48317">
    <property type="entry name" value="Acid phosphatase/Vanadium-dependent haloperoxidase"/>
    <property type="match status" value="1"/>
</dbReference>
<dbReference type="Proteomes" id="UP001501563">
    <property type="component" value="Unassembled WGS sequence"/>
</dbReference>
<dbReference type="RefSeq" id="WP_345548080.1">
    <property type="nucleotide sequence ID" value="NZ_BAAAZA010000006.1"/>
</dbReference>
<dbReference type="Gene3D" id="3.40.50.10330">
    <property type="entry name" value="Probable inorganic polyphosphate/atp-NAD kinase, domain 1"/>
    <property type="match status" value="1"/>
</dbReference>
<evidence type="ECO:0000256" key="6">
    <source>
        <dbReference type="ARBA" id="ARBA00023136"/>
    </source>
</evidence>
<dbReference type="SMART" id="SM00014">
    <property type="entry name" value="acidPPc"/>
    <property type="match status" value="1"/>
</dbReference>
<dbReference type="SUPFAM" id="SSF111331">
    <property type="entry name" value="NAD kinase/diacylglycerol kinase-like"/>
    <property type="match status" value="1"/>
</dbReference>
<dbReference type="Gene3D" id="2.60.200.40">
    <property type="match status" value="1"/>
</dbReference>
<feature type="region of interest" description="Disordered" evidence="7">
    <location>
        <begin position="511"/>
        <end position="533"/>
    </location>
</feature>
<accession>A0ABP7K1M6</accession>
<evidence type="ECO:0000256" key="7">
    <source>
        <dbReference type="SAM" id="MobiDB-lite"/>
    </source>
</evidence>
<dbReference type="InterPro" id="IPR036938">
    <property type="entry name" value="PAP2/HPO_sf"/>
</dbReference>
<dbReference type="InterPro" id="IPR017438">
    <property type="entry name" value="ATP-NAD_kinase_N"/>
</dbReference>
<proteinExistence type="predicted"/>
<dbReference type="GO" id="GO:0016301">
    <property type="term" value="F:kinase activity"/>
    <property type="evidence" value="ECO:0007669"/>
    <property type="project" value="UniProtKB-KW"/>
</dbReference>
<dbReference type="InterPro" id="IPR001206">
    <property type="entry name" value="Diacylglycerol_kinase_cat_dom"/>
</dbReference>
<name>A0ABP7K1M6_9ACTN</name>
<reference evidence="10" key="1">
    <citation type="journal article" date="2019" name="Int. J. Syst. Evol. Microbiol.">
        <title>The Global Catalogue of Microorganisms (GCM) 10K type strain sequencing project: providing services to taxonomists for standard genome sequencing and annotation.</title>
        <authorList>
            <consortium name="The Broad Institute Genomics Platform"/>
            <consortium name="The Broad Institute Genome Sequencing Center for Infectious Disease"/>
            <person name="Wu L."/>
            <person name="Ma J."/>
        </authorList>
    </citation>
    <scope>NUCLEOTIDE SEQUENCE [LARGE SCALE GENOMIC DNA]</scope>
    <source>
        <strain evidence="10">JCM 16578</strain>
    </source>
</reference>
<evidence type="ECO:0000256" key="5">
    <source>
        <dbReference type="ARBA" id="ARBA00022989"/>
    </source>
</evidence>
<gene>
    <name evidence="9" type="ORF">GCM10022207_26620</name>
</gene>
<keyword evidence="5" id="KW-1133">Transmembrane helix</keyword>
<keyword evidence="3" id="KW-0812">Transmembrane</keyword>
<evidence type="ECO:0000256" key="2">
    <source>
        <dbReference type="ARBA" id="ARBA00022475"/>
    </source>
</evidence>
<organism evidence="9 10">
    <name type="scientific">Streptomyces lannensis</name>
    <dbReference type="NCBI Taxonomy" id="766498"/>
    <lineage>
        <taxon>Bacteria</taxon>
        <taxon>Bacillati</taxon>
        <taxon>Actinomycetota</taxon>
        <taxon>Actinomycetes</taxon>
        <taxon>Kitasatosporales</taxon>
        <taxon>Streptomycetaceae</taxon>
        <taxon>Streptomyces</taxon>
    </lineage>
</organism>
<evidence type="ECO:0000313" key="9">
    <source>
        <dbReference type="EMBL" id="GAA3861527.1"/>
    </source>
</evidence>
<evidence type="ECO:0000256" key="3">
    <source>
        <dbReference type="ARBA" id="ARBA00022692"/>
    </source>
</evidence>
<dbReference type="InterPro" id="IPR016064">
    <property type="entry name" value="NAD/diacylglycerol_kinase_sf"/>
</dbReference>
<evidence type="ECO:0000259" key="8">
    <source>
        <dbReference type="PROSITE" id="PS50146"/>
    </source>
</evidence>
<comment type="caution">
    <text evidence="9">The sequence shown here is derived from an EMBL/GenBank/DDBJ whole genome shotgun (WGS) entry which is preliminary data.</text>
</comment>
<sequence>MRILGELDQRLFTRVATARVPGADPALTRLSRGADHGRLWLGTAAALAALGGHRARRAALRGIGSLAIASLTVNTVVKWSARRPRPLLDLVPSVRHLTRQPRSTSFPSGHSASAAAFVTGVALESTRYGAVVAPVAAAVAFSRVYVGVHYPGDVLAGAAIGVGAAVLTCRWWPPRPASAEPERRPAEAPALPDGDGLVVFVNARAGSGAGPAALPPAVLIEELLPRAEIVECGPDDDFAALLDRAVRRAVERGGALGVYGGDGTVNSAAREAARNGLPLAVFPGGTLNHFALDVGVPHPEDTASAVVRGDAVSVDVAVAAPVAGRGPDAEPVEFLNTFSIGLYPDLVRLRERLERRWGKWPAAGLALVRVLRDATPVELSLNGRSRRLWLLFAGNCRYVPDGFAPAFRPRLDDGLLDLRVIDGDHRLARTRVVVSALAGALGRSRVYRAERVSWVQLDGLEGADTFAYDGEIHPATGALRLEKRPGKLVVYRPAVPGDEIAQQARLAAAAARHHNGGRGRRLPADGGPSASAD</sequence>
<dbReference type="Gene3D" id="1.20.144.10">
    <property type="entry name" value="Phosphatidic acid phosphatase type 2/haloperoxidase"/>
    <property type="match status" value="1"/>
</dbReference>
<protein>
    <submittedName>
        <fullName evidence="9">Bifunctional phosphatase PAP2/diacylglycerol kinase family protein</fullName>
    </submittedName>
</protein>
<dbReference type="PROSITE" id="PS50146">
    <property type="entry name" value="DAGK"/>
    <property type="match status" value="1"/>
</dbReference>
<dbReference type="PANTHER" id="PTHR14969">
    <property type="entry name" value="SPHINGOSINE-1-PHOSPHATE PHOSPHOHYDROLASE"/>
    <property type="match status" value="1"/>
</dbReference>
<dbReference type="PANTHER" id="PTHR14969:SF62">
    <property type="entry name" value="DECAPRENYLPHOSPHORYL-5-PHOSPHORIBOSE PHOSPHATASE RV3807C-RELATED"/>
    <property type="match status" value="1"/>
</dbReference>
<dbReference type="Pfam" id="PF01569">
    <property type="entry name" value="PAP2"/>
    <property type="match status" value="1"/>
</dbReference>
<keyword evidence="4" id="KW-0378">Hydrolase</keyword>
<evidence type="ECO:0000256" key="1">
    <source>
        <dbReference type="ARBA" id="ARBA00004651"/>
    </source>
</evidence>
<keyword evidence="10" id="KW-1185">Reference proteome</keyword>
<keyword evidence="6" id="KW-0472">Membrane</keyword>
<feature type="compositionally biased region" description="Basic residues" evidence="7">
    <location>
        <begin position="511"/>
        <end position="521"/>
    </location>
</feature>
<evidence type="ECO:0000256" key="4">
    <source>
        <dbReference type="ARBA" id="ARBA00022801"/>
    </source>
</evidence>
<comment type="subcellular location">
    <subcellularLocation>
        <location evidence="1">Cell membrane</location>
        <topology evidence="1">Multi-pass membrane protein</topology>
    </subcellularLocation>
</comment>
<dbReference type="CDD" id="cd01610">
    <property type="entry name" value="PAP2_like"/>
    <property type="match status" value="1"/>
</dbReference>
<evidence type="ECO:0000313" key="10">
    <source>
        <dbReference type="Proteomes" id="UP001501563"/>
    </source>
</evidence>
<keyword evidence="2" id="KW-1003">Cell membrane</keyword>
<dbReference type="InterPro" id="IPR000326">
    <property type="entry name" value="PAP2/HPO"/>
</dbReference>
<keyword evidence="9" id="KW-0418">Kinase</keyword>